<evidence type="ECO:0000313" key="1">
    <source>
        <dbReference type="EMBL" id="MFC5153759.1"/>
    </source>
</evidence>
<name>A0ABW0AMP3_9ACTN</name>
<sequence length="43" mass="4389">MTTATGVPSSVSAVGIPVSPARVTIMSRRRAASAVEDWGISES</sequence>
<evidence type="ECO:0000313" key="2">
    <source>
        <dbReference type="Proteomes" id="UP001596160"/>
    </source>
</evidence>
<comment type="caution">
    <text evidence="1">The sequence shown here is derived from an EMBL/GenBank/DDBJ whole genome shotgun (WGS) entry which is preliminary data.</text>
</comment>
<reference evidence="2" key="1">
    <citation type="journal article" date="2019" name="Int. J. Syst. Evol. Microbiol.">
        <title>The Global Catalogue of Microorganisms (GCM) 10K type strain sequencing project: providing services to taxonomists for standard genome sequencing and annotation.</title>
        <authorList>
            <consortium name="The Broad Institute Genomics Platform"/>
            <consortium name="The Broad Institute Genome Sequencing Center for Infectious Disease"/>
            <person name="Wu L."/>
            <person name="Ma J."/>
        </authorList>
    </citation>
    <scope>NUCLEOTIDE SEQUENCE [LARGE SCALE GENOMIC DNA]</scope>
    <source>
        <strain evidence="2">PCU 266</strain>
    </source>
</reference>
<organism evidence="1 2">
    <name type="scientific">Streptomyces amakusaensis</name>
    <dbReference type="NCBI Taxonomy" id="67271"/>
    <lineage>
        <taxon>Bacteria</taxon>
        <taxon>Bacillati</taxon>
        <taxon>Actinomycetota</taxon>
        <taxon>Actinomycetes</taxon>
        <taxon>Kitasatosporales</taxon>
        <taxon>Streptomycetaceae</taxon>
        <taxon>Streptomyces</taxon>
    </lineage>
</organism>
<gene>
    <name evidence="1" type="ORF">ACFPRH_18655</name>
</gene>
<proteinExistence type="predicted"/>
<keyword evidence="2" id="KW-1185">Reference proteome</keyword>
<dbReference type="Proteomes" id="UP001596160">
    <property type="component" value="Unassembled WGS sequence"/>
</dbReference>
<protein>
    <submittedName>
        <fullName evidence="1">Uncharacterized protein</fullName>
    </submittedName>
</protein>
<dbReference type="EMBL" id="JBHSKP010000011">
    <property type="protein sequence ID" value="MFC5153759.1"/>
    <property type="molecule type" value="Genomic_DNA"/>
</dbReference>
<accession>A0ABW0AMP3</accession>
<dbReference type="RefSeq" id="WP_344471907.1">
    <property type="nucleotide sequence ID" value="NZ_BAAASB010000001.1"/>
</dbReference>